<gene>
    <name evidence="2" type="ORF">CKM354_001010200</name>
</gene>
<dbReference type="AlphaFoldDB" id="A0A9P3CUP2"/>
<sequence length="172" mass="19237">MPSTPEQYASERNVPTAAYTPTAQRLPTPLAPTKSKQKRKMDGNGYSESPTKLAKRWNGSPKNPTARHSGQHQPPPRFSLQQNSCMEQPVASQASTPTFRGSIHTTHTPVASISQEHTFPQRSAVSPWLDQLPDYYETPQAVFPADQTSQRFEIHIHHHHYYEAQPASRIGG</sequence>
<dbReference type="Proteomes" id="UP000825890">
    <property type="component" value="Unassembled WGS sequence"/>
</dbReference>
<keyword evidence="3" id="KW-1185">Reference proteome</keyword>
<feature type="compositionally biased region" description="Polar residues" evidence="1">
    <location>
        <begin position="60"/>
        <end position="72"/>
    </location>
</feature>
<accession>A0A9P3CUP2</accession>
<feature type="compositionally biased region" description="Polar residues" evidence="1">
    <location>
        <begin position="79"/>
        <end position="104"/>
    </location>
</feature>
<comment type="caution">
    <text evidence="2">The sequence shown here is derived from an EMBL/GenBank/DDBJ whole genome shotgun (WGS) entry which is preliminary data.</text>
</comment>
<dbReference type="RefSeq" id="XP_044661487.1">
    <property type="nucleotide sequence ID" value="XM_044805552.1"/>
</dbReference>
<protein>
    <submittedName>
        <fullName evidence="2">Uncharacterized protein</fullName>
    </submittedName>
</protein>
<evidence type="ECO:0000313" key="3">
    <source>
        <dbReference type="Proteomes" id="UP000825890"/>
    </source>
</evidence>
<dbReference type="GeneID" id="68295677"/>
<reference evidence="2 3" key="1">
    <citation type="submission" date="2021-01" db="EMBL/GenBank/DDBJ databases">
        <title>Cercospora kikuchii MAFF 305040 whole genome shotgun sequence.</title>
        <authorList>
            <person name="Kashiwa T."/>
            <person name="Suzuki T."/>
        </authorList>
    </citation>
    <scope>NUCLEOTIDE SEQUENCE [LARGE SCALE GENOMIC DNA]</scope>
    <source>
        <strain evidence="2 3">MAFF 305040</strain>
    </source>
</reference>
<evidence type="ECO:0000313" key="2">
    <source>
        <dbReference type="EMBL" id="GIZ47000.1"/>
    </source>
</evidence>
<organism evidence="2 3">
    <name type="scientific">Cercospora kikuchii</name>
    <dbReference type="NCBI Taxonomy" id="84275"/>
    <lineage>
        <taxon>Eukaryota</taxon>
        <taxon>Fungi</taxon>
        <taxon>Dikarya</taxon>
        <taxon>Ascomycota</taxon>
        <taxon>Pezizomycotina</taxon>
        <taxon>Dothideomycetes</taxon>
        <taxon>Dothideomycetidae</taxon>
        <taxon>Mycosphaerellales</taxon>
        <taxon>Mycosphaerellaceae</taxon>
        <taxon>Cercospora</taxon>
    </lineage>
</organism>
<dbReference type="EMBL" id="BOLY01000006">
    <property type="protein sequence ID" value="GIZ47000.1"/>
    <property type="molecule type" value="Genomic_DNA"/>
</dbReference>
<name>A0A9P3CUP2_9PEZI</name>
<proteinExistence type="predicted"/>
<evidence type="ECO:0000256" key="1">
    <source>
        <dbReference type="SAM" id="MobiDB-lite"/>
    </source>
</evidence>
<feature type="region of interest" description="Disordered" evidence="1">
    <location>
        <begin position="1"/>
        <end position="104"/>
    </location>
</feature>